<dbReference type="EMBL" id="BSEH01000190">
    <property type="protein sequence ID" value="GLJ57779.1"/>
    <property type="molecule type" value="Genomic_DNA"/>
</dbReference>
<organism evidence="1 3">
    <name type="scientific">Cryptomeria japonica</name>
    <name type="common">Japanese cedar</name>
    <name type="synonym">Cupressus japonica</name>
    <dbReference type="NCBI Taxonomy" id="3369"/>
    <lineage>
        <taxon>Eukaryota</taxon>
        <taxon>Viridiplantae</taxon>
        <taxon>Streptophyta</taxon>
        <taxon>Embryophyta</taxon>
        <taxon>Tracheophyta</taxon>
        <taxon>Spermatophyta</taxon>
        <taxon>Pinopsida</taxon>
        <taxon>Pinidae</taxon>
        <taxon>Conifers II</taxon>
        <taxon>Cupressales</taxon>
        <taxon>Cupressaceae</taxon>
        <taxon>Cryptomeria</taxon>
    </lineage>
</organism>
<evidence type="ECO:0000313" key="1">
    <source>
        <dbReference type="EMBL" id="GLJ57779.1"/>
    </source>
</evidence>
<dbReference type="Proteomes" id="UP001234787">
    <property type="component" value="Unassembled WGS sequence"/>
</dbReference>
<dbReference type="AlphaFoldDB" id="A0AAD3NTR7"/>
<name>A0AAD3NTR7_CRYJA</name>
<protein>
    <submittedName>
        <fullName evidence="1">Uncharacterized protein</fullName>
    </submittedName>
</protein>
<proteinExistence type="predicted"/>
<evidence type="ECO:0000313" key="2">
    <source>
        <dbReference type="EMBL" id="GLJ59007.1"/>
    </source>
</evidence>
<accession>A0AAD3NTR7</accession>
<keyword evidence="3" id="KW-1185">Reference proteome</keyword>
<sequence length="75" mass="8306">MSTSCYWPDESNEYSYAVVKTFQQAIKETKGLRARPVGQNARERNANKECCAPSTTVDGGMLGIRECCDKTPCPI</sequence>
<evidence type="ECO:0000313" key="3">
    <source>
        <dbReference type="Proteomes" id="UP001234787"/>
    </source>
</evidence>
<dbReference type="EMBL" id="BSEH01000651">
    <property type="protein sequence ID" value="GLJ59007.1"/>
    <property type="molecule type" value="Genomic_DNA"/>
</dbReference>
<comment type="caution">
    <text evidence="1">The sequence shown here is derived from an EMBL/GenBank/DDBJ whole genome shotgun (WGS) entry which is preliminary data.</text>
</comment>
<gene>
    <name evidence="1" type="ORF">SUGI_1373090</name>
    <name evidence="2" type="ORF">SUGI_1488300</name>
</gene>
<reference evidence="1" key="1">
    <citation type="submission" date="2022-12" db="EMBL/GenBank/DDBJ databases">
        <title>Chromosome-Level Genome Assembly of Japanese Cedar (Cryptomeriajaponica D. Don).</title>
        <authorList>
            <person name="Fujino T."/>
            <person name="Yamaguchi K."/>
            <person name="Yokoyama T."/>
            <person name="Hamanaka T."/>
            <person name="Harazono Y."/>
            <person name="Kamada H."/>
            <person name="Kobayashi W."/>
            <person name="Ujino-Ihara T."/>
            <person name="Uchiyama K."/>
            <person name="Matsumoto A."/>
            <person name="Izuno A."/>
            <person name="Tsumura Y."/>
            <person name="Toyoda A."/>
            <person name="Shigenobu S."/>
            <person name="Moriguchi Y."/>
            <person name="Ueno S."/>
            <person name="Kasahara M."/>
        </authorList>
    </citation>
    <scope>NUCLEOTIDE SEQUENCE</scope>
</reference>